<dbReference type="PROSITE" id="PS01124">
    <property type="entry name" value="HTH_ARAC_FAMILY_2"/>
    <property type="match status" value="1"/>
</dbReference>
<keyword evidence="3" id="KW-0804">Transcription</keyword>
<name>A0A2S5ZVL3_9NOCA</name>
<evidence type="ECO:0000256" key="3">
    <source>
        <dbReference type="ARBA" id="ARBA00023163"/>
    </source>
</evidence>
<evidence type="ECO:0000256" key="2">
    <source>
        <dbReference type="ARBA" id="ARBA00023125"/>
    </source>
</evidence>
<accession>A0A2S5ZVL3</accession>
<dbReference type="CDD" id="cd03137">
    <property type="entry name" value="GATase1_AraC_1"/>
    <property type="match status" value="1"/>
</dbReference>
<organism evidence="5 6">
    <name type="scientific">Nocardia nova</name>
    <dbReference type="NCBI Taxonomy" id="37330"/>
    <lineage>
        <taxon>Bacteria</taxon>
        <taxon>Bacillati</taxon>
        <taxon>Actinomycetota</taxon>
        <taxon>Actinomycetes</taxon>
        <taxon>Mycobacteriales</taxon>
        <taxon>Nocardiaceae</taxon>
        <taxon>Nocardia</taxon>
    </lineage>
</organism>
<dbReference type="AlphaFoldDB" id="A0A2S5ZVL3"/>
<dbReference type="PANTHER" id="PTHR43130">
    <property type="entry name" value="ARAC-FAMILY TRANSCRIPTIONAL REGULATOR"/>
    <property type="match status" value="1"/>
</dbReference>
<dbReference type="GO" id="GO:0003700">
    <property type="term" value="F:DNA-binding transcription factor activity"/>
    <property type="evidence" value="ECO:0007669"/>
    <property type="project" value="InterPro"/>
</dbReference>
<dbReference type="Pfam" id="PF12833">
    <property type="entry name" value="HTH_18"/>
    <property type="match status" value="1"/>
</dbReference>
<keyword evidence="1" id="KW-0805">Transcription regulation</keyword>
<dbReference type="PROSITE" id="PS00041">
    <property type="entry name" value="HTH_ARAC_FAMILY_1"/>
    <property type="match status" value="1"/>
</dbReference>
<comment type="caution">
    <text evidence="5">The sequence shown here is derived from an EMBL/GenBank/DDBJ whole genome shotgun (WGS) entry which is preliminary data.</text>
</comment>
<dbReference type="Gene3D" id="1.10.10.60">
    <property type="entry name" value="Homeodomain-like"/>
    <property type="match status" value="1"/>
</dbReference>
<evidence type="ECO:0000313" key="6">
    <source>
        <dbReference type="Proteomes" id="UP000238356"/>
    </source>
</evidence>
<evidence type="ECO:0000256" key="1">
    <source>
        <dbReference type="ARBA" id="ARBA00023015"/>
    </source>
</evidence>
<dbReference type="InterPro" id="IPR018062">
    <property type="entry name" value="HTH_AraC-typ_CS"/>
</dbReference>
<dbReference type="PANTHER" id="PTHR43130:SF3">
    <property type="entry name" value="HTH-TYPE TRANSCRIPTIONAL REGULATOR RV1931C"/>
    <property type="match status" value="1"/>
</dbReference>
<dbReference type="Pfam" id="PF01965">
    <property type="entry name" value="DJ-1_PfpI"/>
    <property type="match status" value="1"/>
</dbReference>
<gene>
    <name evidence="5" type="ORF">C5F51_34390</name>
</gene>
<dbReference type="InterPro" id="IPR002818">
    <property type="entry name" value="DJ-1/PfpI"/>
</dbReference>
<dbReference type="GO" id="GO:0043565">
    <property type="term" value="F:sequence-specific DNA binding"/>
    <property type="evidence" value="ECO:0007669"/>
    <property type="project" value="InterPro"/>
</dbReference>
<keyword evidence="6" id="KW-1185">Reference proteome</keyword>
<keyword evidence="2" id="KW-0238">DNA-binding</keyword>
<dbReference type="InterPro" id="IPR052158">
    <property type="entry name" value="INH-QAR"/>
</dbReference>
<dbReference type="SUPFAM" id="SSF46689">
    <property type="entry name" value="Homeodomain-like"/>
    <property type="match status" value="2"/>
</dbReference>
<evidence type="ECO:0000259" key="4">
    <source>
        <dbReference type="PROSITE" id="PS01124"/>
    </source>
</evidence>
<dbReference type="EMBL" id="PSZD01000039">
    <property type="protein sequence ID" value="PPJ19901.1"/>
    <property type="molecule type" value="Genomic_DNA"/>
</dbReference>
<dbReference type="InterPro" id="IPR029062">
    <property type="entry name" value="Class_I_gatase-like"/>
</dbReference>
<feature type="domain" description="HTH araC/xylS-type" evidence="4">
    <location>
        <begin position="192"/>
        <end position="292"/>
    </location>
</feature>
<protein>
    <submittedName>
        <fullName evidence="5">AraC family transcriptional regulator</fullName>
    </submittedName>
</protein>
<proteinExistence type="predicted"/>
<dbReference type="SMART" id="SM00342">
    <property type="entry name" value="HTH_ARAC"/>
    <property type="match status" value="1"/>
</dbReference>
<sequence>MSGPGEVLHEATALGHPYEVDIVSPAGGMVTTSAGVRLSSTAAADAATPETLIVAGGALTDGALDSALLTAAARLADSAQRVASVCTGAFVLAELGLLDGHRATTHWRHTGTLARRFPRIQVETDALHVHDGRYLTSAGISAGIDMTLALLEHDHGAGVARTVAQELVMFMQRPGGQSQFSHALSTPPARTEPLRAAIDSVLTDPAGAHTTATMAAVAGVSPRHLTRLFHADIGSTPARWLERVRVEHAQQLLLQGYTVTATAHRSGLGTDETLRRAFARHLGLTPTDYKHRFITTAPTNTTLAP</sequence>
<evidence type="ECO:0000313" key="5">
    <source>
        <dbReference type="EMBL" id="PPJ19901.1"/>
    </source>
</evidence>
<dbReference type="SUPFAM" id="SSF52317">
    <property type="entry name" value="Class I glutamine amidotransferase-like"/>
    <property type="match status" value="1"/>
</dbReference>
<dbReference type="Proteomes" id="UP000238356">
    <property type="component" value="Unassembled WGS sequence"/>
</dbReference>
<reference evidence="5 6" key="1">
    <citation type="submission" date="2018-02" db="EMBL/GenBank/DDBJ databases">
        <title>8 Nocardia nova and 1 Nocardia cyriacigeorgica strain used for evolution to TMP-SMX.</title>
        <authorList>
            <person name="Mehta H."/>
            <person name="Weng J."/>
            <person name="Shamoo Y."/>
        </authorList>
    </citation>
    <scope>NUCLEOTIDE SEQUENCE [LARGE SCALE GENOMIC DNA]</scope>
    <source>
        <strain evidence="5 6">BAA2227</strain>
    </source>
</reference>
<dbReference type="Gene3D" id="3.40.50.880">
    <property type="match status" value="1"/>
</dbReference>
<dbReference type="InterPro" id="IPR018060">
    <property type="entry name" value="HTH_AraC"/>
</dbReference>
<dbReference type="InterPro" id="IPR009057">
    <property type="entry name" value="Homeodomain-like_sf"/>
</dbReference>